<sequence length="65" mass="7185">MASKNDNGNNDMVTEAHVTFTSFRVSLCLSGKEQIGLSMMECVSCLFVYEHPHGSKSFHSISTSR</sequence>
<protein>
    <submittedName>
        <fullName evidence="1">Uncharacterized protein</fullName>
    </submittedName>
</protein>
<organism evidence="1">
    <name type="scientific">Arion vulgaris</name>
    <dbReference type="NCBI Taxonomy" id="1028688"/>
    <lineage>
        <taxon>Eukaryota</taxon>
        <taxon>Metazoa</taxon>
        <taxon>Spiralia</taxon>
        <taxon>Lophotrochozoa</taxon>
        <taxon>Mollusca</taxon>
        <taxon>Gastropoda</taxon>
        <taxon>Heterobranchia</taxon>
        <taxon>Euthyneura</taxon>
        <taxon>Panpulmonata</taxon>
        <taxon>Eupulmonata</taxon>
        <taxon>Stylommatophora</taxon>
        <taxon>Helicina</taxon>
        <taxon>Arionoidea</taxon>
        <taxon>Arionidae</taxon>
        <taxon>Arion</taxon>
    </lineage>
</organism>
<dbReference type="EMBL" id="HACG01021061">
    <property type="protein sequence ID" value="CEK67926.1"/>
    <property type="molecule type" value="Transcribed_RNA"/>
</dbReference>
<dbReference type="AlphaFoldDB" id="A0A0B6ZJ81"/>
<evidence type="ECO:0000313" key="1">
    <source>
        <dbReference type="EMBL" id="CEK67926.1"/>
    </source>
</evidence>
<proteinExistence type="predicted"/>
<name>A0A0B6ZJ81_9EUPU</name>
<reference evidence="1" key="1">
    <citation type="submission" date="2014-12" db="EMBL/GenBank/DDBJ databases">
        <title>Insight into the proteome of Arion vulgaris.</title>
        <authorList>
            <person name="Aradska J."/>
            <person name="Bulat T."/>
            <person name="Smidak R."/>
            <person name="Sarate P."/>
            <person name="Gangsoo J."/>
            <person name="Sialana F."/>
            <person name="Bilban M."/>
            <person name="Lubec G."/>
        </authorList>
    </citation>
    <scope>NUCLEOTIDE SEQUENCE</scope>
    <source>
        <tissue evidence="1">Skin</tissue>
    </source>
</reference>
<gene>
    <name evidence="1" type="primary">ORF64442</name>
</gene>
<accession>A0A0B6ZJ81</accession>